<dbReference type="PANTHER" id="PTHR38811:SF1">
    <property type="entry name" value="UPF0284 PROTEIN SLL1500"/>
    <property type="match status" value="1"/>
</dbReference>
<dbReference type="GO" id="GO:0008939">
    <property type="term" value="F:nicotinate-nucleotide-dimethylbenzimidazole phosphoribosyltransferase activity"/>
    <property type="evidence" value="ECO:0007669"/>
    <property type="project" value="InterPro"/>
</dbReference>
<dbReference type="CDD" id="cd02439">
    <property type="entry name" value="DMB-PRT_CobT"/>
    <property type="match status" value="1"/>
</dbReference>
<dbReference type="InterPro" id="IPR002805">
    <property type="entry name" value="Nict_dMeBzImd_PRibTrfase_arc"/>
</dbReference>
<dbReference type="Pfam" id="PF02277">
    <property type="entry name" value="DBI_PRT"/>
    <property type="match status" value="1"/>
</dbReference>
<dbReference type="NCBIfam" id="TIGR00303">
    <property type="entry name" value="nicotinate mononucleotide-dependent phosphoribosyltransferase CobT"/>
    <property type="match status" value="1"/>
</dbReference>
<sequence>MEACNLGRVYDIITDPNEDEGRAFLDRIIGKRPLFICVIGTTETAKIPGISAAGANPQITDYTPPADVELLYYGKCKSIDGVPVTPEGIPTPAIITMSALRLAEIPYIVLNAGVNVKPKTPYFEVDGKPGRDIRSGRAVENPEEIFERSLLIGRNLSGVADYLVVGESIPGGTTTSLAVLLAMGVDAEGKVSSSMPDNPHELKIRVAREGLEVAKRSIGASLANPFKAISAVGDPMIPACAGLICGAAEKIPVLMAGGTQMCSVLNVVRNLSPKVLSNLAIGTTRWIIEDKTSDIRGLVSQIAPVPILAINLNFSDSKFKGLRAYERGVVKEGVGAGGSCIAAVMKTNGLLDRYLLFREIEKNYEALLASVR</sequence>
<proteinExistence type="inferred from homology"/>
<dbReference type="InterPro" id="IPR036087">
    <property type="entry name" value="Nict_dMeBzImd_PRibTrfase_sf"/>
</dbReference>
<dbReference type="PANTHER" id="PTHR38811">
    <property type="match status" value="1"/>
</dbReference>
<reference evidence="2 3" key="1">
    <citation type="journal article" date="2019" name="Nat. Microbiol.">
        <title>Expanding anaerobic alkane metabolism in the domain of Archaea.</title>
        <authorList>
            <person name="Wang Y."/>
            <person name="Wegener G."/>
            <person name="Hou J."/>
            <person name="Wang F."/>
            <person name="Xiao X."/>
        </authorList>
    </citation>
    <scope>NUCLEOTIDE SEQUENCE [LARGE SCALE GENOMIC DNA]</scope>
    <source>
        <strain evidence="2">WYZ-LMO10</strain>
    </source>
</reference>
<accession>A0A523BEZ3</accession>
<comment type="caution">
    <text evidence="2">The sequence shown here is derived from an EMBL/GenBank/DDBJ whole genome shotgun (WGS) entry which is preliminary data.</text>
</comment>
<comment type="similarity">
    <text evidence="1">Belongs to the UPF0284 family.</text>
</comment>
<name>A0A523BEZ3_9CREN</name>
<gene>
    <name evidence="2" type="ORF">DSO08_01995</name>
</gene>
<dbReference type="Proteomes" id="UP000315399">
    <property type="component" value="Unassembled WGS sequence"/>
</dbReference>
<protein>
    <recommendedName>
        <fullName evidence="1">UPF0284 protein DSO08_01995</fullName>
    </recommendedName>
</protein>
<dbReference type="HAMAP" id="MF_01086">
    <property type="entry name" value="UPF0284"/>
    <property type="match status" value="1"/>
</dbReference>
<dbReference type="InterPro" id="IPR003200">
    <property type="entry name" value="Nict_dMeBzImd_PRibTrfase"/>
</dbReference>
<evidence type="ECO:0000256" key="1">
    <source>
        <dbReference type="HAMAP-Rule" id="MF_01086"/>
    </source>
</evidence>
<evidence type="ECO:0000313" key="2">
    <source>
        <dbReference type="EMBL" id="TDA39526.1"/>
    </source>
</evidence>
<dbReference type="Gene3D" id="3.40.50.10210">
    <property type="match status" value="1"/>
</dbReference>
<evidence type="ECO:0000313" key="3">
    <source>
        <dbReference type="Proteomes" id="UP000315399"/>
    </source>
</evidence>
<organism evidence="2 3">
    <name type="scientific">Thermoproteota archaeon</name>
    <dbReference type="NCBI Taxonomy" id="2056631"/>
    <lineage>
        <taxon>Archaea</taxon>
        <taxon>Thermoproteota</taxon>
    </lineage>
</organism>
<dbReference type="EMBL" id="QNVH01000011">
    <property type="protein sequence ID" value="TDA39526.1"/>
    <property type="molecule type" value="Genomic_DNA"/>
</dbReference>
<dbReference type="SUPFAM" id="SSF52733">
    <property type="entry name" value="Nicotinate mononucleotide:5,6-dimethylbenzimidazole phosphoribosyltransferase (CobT)"/>
    <property type="match status" value="1"/>
</dbReference>
<dbReference type="AlphaFoldDB" id="A0A523BEZ3"/>
<dbReference type="NCBIfam" id="NF003372">
    <property type="entry name" value="PRK04447.1-5"/>
    <property type="match status" value="1"/>
</dbReference>